<sequence length="178" mass="19102">MTANFGLPGGALRALPSEAGLEAGGDGWRAPEQLVGFGFRGWIAGYQTGNIGCWERVWQVYSNALGPRAAKVVVGELSVWAKAVKAGARRKVEVGPIEACNFCRDECLAISMIAASQHRTCPAMRACAFALIESSLIEEVVHHSDSFAITMRSLDQVISPNWIVNANALVDPCAQHPH</sequence>
<gene>
    <name evidence="1" type="ORF">YBN1229_v1_2134</name>
</gene>
<accession>A0A0D6JFL3</accession>
<dbReference type="Proteomes" id="UP000033187">
    <property type="component" value="Chromosome 1"/>
</dbReference>
<proteinExistence type="predicted"/>
<dbReference type="OrthoDB" id="7867040at2"/>
<organism evidence="1 2">
    <name type="scientific">Candidatus Filomicrobium marinum</name>
    <dbReference type="NCBI Taxonomy" id="1608628"/>
    <lineage>
        <taxon>Bacteria</taxon>
        <taxon>Pseudomonadati</taxon>
        <taxon>Pseudomonadota</taxon>
        <taxon>Alphaproteobacteria</taxon>
        <taxon>Hyphomicrobiales</taxon>
        <taxon>Hyphomicrobiaceae</taxon>
        <taxon>Filomicrobium</taxon>
    </lineage>
</organism>
<dbReference type="AlphaFoldDB" id="A0A0D6JFL3"/>
<dbReference type="KEGG" id="fil:BN1229_v1_2134"/>
<reference evidence="2" key="1">
    <citation type="submission" date="2015-02" db="EMBL/GenBank/DDBJ databases">
        <authorList>
            <person name="Chooi Y.-H."/>
        </authorList>
    </citation>
    <scope>NUCLEOTIDE SEQUENCE [LARGE SCALE GENOMIC DNA]</scope>
    <source>
        <strain evidence="2">strain Y</strain>
    </source>
</reference>
<dbReference type="EMBL" id="LN829119">
    <property type="protein sequence ID" value="CPR19371.1"/>
    <property type="molecule type" value="Genomic_DNA"/>
</dbReference>
<evidence type="ECO:0000313" key="1">
    <source>
        <dbReference type="EMBL" id="CPR19371.1"/>
    </source>
</evidence>
<protein>
    <submittedName>
        <fullName evidence="1">Uncharacterized protein</fullName>
    </submittedName>
</protein>
<dbReference type="RefSeq" id="WP_052743832.1">
    <property type="nucleotide sequence ID" value="NZ_LN829118.1"/>
</dbReference>
<evidence type="ECO:0000313" key="2">
    <source>
        <dbReference type="Proteomes" id="UP000033187"/>
    </source>
</evidence>
<keyword evidence="2" id="KW-1185">Reference proteome</keyword>
<dbReference type="KEGG" id="fiy:BN1229_v1_2134"/>
<name>A0A0D6JFL3_9HYPH</name>